<name>A0A2T0WPF4_9BACT</name>
<evidence type="ECO:0000256" key="2">
    <source>
        <dbReference type="ARBA" id="ARBA00022448"/>
    </source>
</evidence>
<evidence type="ECO:0000256" key="7">
    <source>
        <dbReference type="ARBA" id="ARBA00023237"/>
    </source>
</evidence>
<keyword evidence="5 9" id="KW-0732">Signal</keyword>
<dbReference type="InterPro" id="IPR036942">
    <property type="entry name" value="Beta-barrel_TonB_sf"/>
</dbReference>
<evidence type="ECO:0000313" key="12">
    <source>
        <dbReference type="Proteomes" id="UP000238157"/>
    </source>
</evidence>
<feature type="chain" id="PRO_5015765340" evidence="9">
    <location>
        <begin position="22"/>
        <end position="954"/>
    </location>
</feature>
<keyword evidence="11" id="KW-0675">Receptor</keyword>
<evidence type="ECO:0000256" key="6">
    <source>
        <dbReference type="ARBA" id="ARBA00023136"/>
    </source>
</evidence>
<feature type="domain" description="TonB-dependent receptor plug" evidence="10">
    <location>
        <begin position="134"/>
        <end position="242"/>
    </location>
</feature>
<evidence type="ECO:0000256" key="3">
    <source>
        <dbReference type="ARBA" id="ARBA00022452"/>
    </source>
</evidence>
<evidence type="ECO:0000256" key="8">
    <source>
        <dbReference type="PROSITE-ProRule" id="PRU01360"/>
    </source>
</evidence>
<keyword evidence="7 8" id="KW-0998">Cell outer membrane</keyword>
<dbReference type="GO" id="GO:0015344">
    <property type="term" value="F:siderophore uptake transmembrane transporter activity"/>
    <property type="evidence" value="ECO:0007669"/>
    <property type="project" value="TreeGrafter"/>
</dbReference>
<comment type="similarity">
    <text evidence="8">Belongs to the TonB-dependent receptor family.</text>
</comment>
<dbReference type="GO" id="GO:0044718">
    <property type="term" value="P:siderophore transmembrane transport"/>
    <property type="evidence" value="ECO:0007669"/>
    <property type="project" value="TreeGrafter"/>
</dbReference>
<dbReference type="PANTHER" id="PTHR30069:SF29">
    <property type="entry name" value="HEMOGLOBIN AND HEMOGLOBIN-HAPTOGLOBIN-BINDING PROTEIN 1-RELATED"/>
    <property type="match status" value="1"/>
</dbReference>
<keyword evidence="6 8" id="KW-0472">Membrane</keyword>
<evidence type="ECO:0000259" key="10">
    <source>
        <dbReference type="Pfam" id="PF07715"/>
    </source>
</evidence>
<accession>A0A2T0WPF4</accession>
<evidence type="ECO:0000256" key="1">
    <source>
        <dbReference type="ARBA" id="ARBA00004571"/>
    </source>
</evidence>
<protein>
    <submittedName>
        <fullName evidence="11">TonB-dependent receptor-like protein</fullName>
    </submittedName>
</protein>
<dbReference type="GO" id="GO:0009279">
    <property type="term" value="C:cell outer membrane"/>
    <property type="evidence" value="ECO:0007669"/>
    <property type="project" value="UniProtKB-SubCell"/>
</dbReference>
<dbReference type="InterPro" id="IPR037066">
    <property type="entry name" value="Plug_dom_sf"/>
</dbReference>
<dbReference type="Gene3D" id="2.170.130.10">
    <property type="entry name" value="TonB-dependent receptor, plug domain"/>
    <property type="match status" value="1"/>
</dbReference>
<dbReference type="Proteomes" id="UP000238157">
    <property type="component" value="Unassembled WGS sequence"/>
</dbReference>
<dbReference type="RefSeq" id="WP_106133310.1">
    <property type="nucleotide sequence ID" value="NZ_PVTR01000004.1"/>
</dbReference>
<feature type="signal peptide" evidence="9">
    <location>
        <begin position="1"/>
        <end position="21"/>
    </location>
</feature>
<dbReference type="Gene3D" id="2.40.170.20">
    <property type="entry name" value="TonB-dependent receptor, beta-barrel domain"/>
    <property type="match status" value="1"/>
</dbReference>
<reference evidence="11 12" key="1">
    <citation type="submission" date="2018-03" db="EMBL/GenBank/DDBJ databases">
        <title>Genomic Encyclopedia of Archaeal and Bacterial Type Strains, Phase II (KMG-II): from individual species to whole genera.</title>
        <authorList>
            <person name="Goeker M."/>
        </authorList>
    </citation>
    <scope>NUCLEOTIDE SEQUENCE [LARGE SCALE GENOMIC DNA]</scope>
    <source>
        <strain evidence="11 12">DSM 27929</strain>
    </source>
</reference>
<dbReference type="OrthoDB" id="9764669at2"/>
<keyword evidence="4 8" id="KW-0812">Transmembrane</keyword>
<comment type="subcellular location">
    <subcellularLocation>
        <location evidence="1 8">Cell outer membrane</location>
        <topology evidence="1 8">Multi-pass membrane protein</topology>
    </subcellularLocation>
</comment>
<dbReference type="AlphaFoldDB" id="A0A2T0WPF4"/>
<comment type="caution">
    <text evidence="11">The sequence shown here is derived from an EMBL/GenBank/DDBJ whole genome shotgun (WGS) entry which is preliminary data.</text>
</comment>
<evidence type="ECO:0000256" key="5">
    <source>
        <dbReference type="ARBA" id="ARBA00022729"/>
    </source>
</evidence>
<dbReference type="EMBL" id="PVTR01000004">
    <property type="protein sequence ID" value="PRY88591.1"/>
    <property type="molecule type" value="Genomic_DNA"/>
</dbReference>
<evidence type="ECO:0000313" key="11">
    <source>
        <dbReference type="EMBL" id="PRY88591.1"/>
    </source>
</evidence>
<evidence type="ECO:0000256" key="9">
    <source>
        <dbReference type="SAM" id="SignalP"/>
    </source>
</evidence>
<dbReference type="InterPro" id="IPR012910">
    <property type="entry name" value="Plug_dom"/>
</dbReference>
<dbReference type="InterPro" id="IPR039426">
    <property type="entry name" value="TonB-dep_rcpt-like"/>
</dbReference>
<keyword evidence="12" id="KW-1185">Reference proteome</keyword>
<sequence>MKKIFIIIPIISCLGLTVAFAQNPICDSNNLERSKDRYEIGDFASVRRNLEVCIKTRGFENLDELNKARELLALTEIAEDRLEEAQLLIEDVVKSNNKFVSSYRNIVFNLIFEQAKRDNIGVSVTSVSKKAEDLNKAPATVKTITREEILDRGYLDLVEILTDMPGFDISKIFAVTYANIFQMGFRQENTERTLFMVDGVEENDLWLNWAYISRQYPLSNIKAVEILYGPSSTMYGPRAFVGAINVITLSPKELPKESMESTKNPQKNIYLNGNTQVGNLNTQSADLTLGIRGKSTAFQMTGRYYRSDEHDLSNTEFYNYSPQDIDHFTYGHMNLQGSIGPFSLNQYMGQFNLPMNHPYYNVNSNSAGDIENITLTPEGVSRARELDRLAYTGMANGHPVGYSNHTEDYFIGAKLTVENFLFGIRHWKRTEGFNFYQDIDVAGSKNGSVWSPENTTIYAQYDKDITERITISNLSNFALHRLGRESNRVNFISFGDPAANLHLAHLLNPEALIPSVNSMKMSQNLFGTESLDMNESSLMRNGWRNRYYFYEAQQFRNEFRFFYESPRLKISNGLDFRNTLTQGDYLIYMDFNTDHENPKSYKNKQSEVSLAREKGIVQNQLEGSNMFSIIDIGVFNQVTVTLNENFLISGGNRIDYNQIRRSGGYGFAFSPRLSAIYNSKYTTLKLNYSRGLQNVSQWTKFSTGGGRVPNPTLETETINFVNLEYLGRIGNGNLGWELNGFAYQIDDAVASGRLDGIQKNYNAGKYRNLGLMSGFNFSSNSKNWRIFVNHTYNRPEQISSTLFELNEPLRLGDIASHRVNFSVTRKNKIGQLHNVINLRANYVSERPIGEGTTQSDNIGVNGTGEIPAYLLVNSNIGFKVESFPYLRIDLRIENLLNNNILDRLNQEYFHPGTRAARGRFNMPGDTPGRRFNDDNVPYVPQRPRFFMVRLTYTL</sequence>
<keyword evidence="2 8" id="KW-0813">Transport</keyword>
<evidence type="ECO:0000256" key="4">
    <source>
        <dbReference type="ARBA" id="ARBA00022692"/>
    </source>
</evidence>
<dbReference type="PROSITE" id="PS52016">
    <property type="entry name" value="TONB_DEPENDENT_REC_3"/>
    <property type="match status" value="1"/>
</dbReference>
<keyword evidence="3 8" id="KW-1134">Transmembrane beta strand</keyword>
<proteinExistence type="inferred from homology"/>
<dbReference type="PANTHER" id="PTHR30069">
    <property type="entry name" value="TONB-DEPENDENT OUTER MEMBRANE RECEPTOR"/>
    <property type="match status" value="1"/>
</dbReference>
<gene>
    <name evidence="11" type="ORF">CLW00_104242</name>
</gene>
<dbReference type="Pfam" id="PF07715">
    <property type="entry name" value="Plug"/>
    <property type="match status" value="1"/>
</dbReference>
<organism evidence="11 12">
    <name type="scientific">Mongoliibacter ruber</name>
    <dbReference type="NCBI Taxonomy" id="1750599"/>
    <lineage>
        <taxon>Bacteria</taxon>
        <taxon>Pseudomonadati</taxon>
        <taxon>Bacteroidota</taxon>
        <taxon>Cytophagia</taxon>
        <taxon>Cytophagales</taxon>
        <taxon>Cyclobacteriaceae</taxon>
        <taxon>Mongoliibacter</taxon>
    </lineage>
</organism>
<dbReference type="SUPFAM" id="SSF56935">
    <property type="entry name" value="Porins"/>
    <property type="match status" value="1"/>
</dbReference>